<gene>
    <name evidence="2" type="ORF">BN134_1359</name>
</gene>
<name>A0ABP1W6H3_9ENTR</name>
<organism evidence="2 3">
    <name type="scientific">Cronobacter dublinensis 1210</name>
    <dbReference type="NCBI Taxonomy" id="1208656"/>
    <lineage>
        <taxon>Bacteria</taxon>
        <taxon>Pseudomonadati</taxon>
        <taxon>Pseudomonadota</taxon>
        <taxon>Gammaproteobacteria</taxon>
        <taxon>Enterobacterales</taxon>
        <taxon>Enterobacteriaceae</taxon>
        <taxon>Cronobacter</taxon>
    </lineage>
</organism>
<sequence length="64" mass="6122">MKKVTTGAVALMMLVSGSVMAMDKTATGAVLGATAGAIAGKDVKSAAGGAIIGAGTGAMLKKRR</sequence>
<dbReference type="Proteomes" id="UP000009342">
    <property type="component" value="Unassembled WGS sequence"/>
</dbReference>
<evidence type="ECO:0000313" key="2">
    <source>
        <dbReference type="EMBL" id="CCJ80641.1"/>
    </source>
</evidence>
<keyword evidence="1" id="KW-0732">Signal</keyword>
<evidence type="ECO:0000313" key="3">
    <source>
        <dbReference type="Proteomes" id="UP000009342"/>
    </source>
</evidence>
<feature type="signal peptide" evidence="1">
    <location>
        <begin position="1"/>
        <end position="21"/>
    </location>
</feature>
<comment type="caution">
    <text evidence="2">The sequence shown here is derived from an EMBL/GenBank/DDBJ whole genome shotgun (WGS) entry which is preliminary data.</text>
</comment>
<accession>A0ABP1W6H3</accession>
<evidence type="ECO:0000256" key="1">
    <source>
        <dbReference type="SAM" id="SignalP"/>
    </source>
</evidence>
<protein>
    <recommendedName>
        <fullName evidence="4">Osmotically inducible lipoprotein B</fullName>
    </recommendedName>
</protein>
<proteinExistence type="predicted"/>
<dbReference type="EMBL" id="CAKZ01000068">
    <property type="protein sequence ID" value="CCJ80641.1"/>
    <property type="molecule type" value="Genomic_DNA"/>
</dbReference>
<reference evidence="3" key="1">
    <citation type="journal article" date="2012" name="PLoS ONE">
        <title>Comparative analysis of genome sequences covering the seven cronobacter species.</title>
        <authorList>
            <person name="Joseph S."/>
            <person name="Desai P."/>
            <person name="Ji Y."/>
            <person name="Cummings C.A."/>
            <person name="Shih R."/>
            <person name="Degoricija L."/>
            <person name="Rico A."/>
            <person name="Brzoska P."/>
            <person name="Hamby S.E."/>
            <person name="Masood N."/>
            <person name="Hariri S."/>
            <person name="Sonbol H."/>
            <person name="Chuzhanova N."/>
            <person name="McClelland M."/>
            <person name="Furtado M.R."/>
            <person name="Forsythe S.J."/>
        </authorList>
    </citation>
    <scope>NUCLEOTIDE SEQUENCE [LARGE SCALE GENOMIC DNA]</scope>
    <source>
        <strain evidence="3">1210</strain>
    </source>
</reference>
<evidence type="ECO:0008006" key="4">
    <source>
        <dbReference type="Google" id="ProtNLM"/>
    </source>
</evidence>
<feature type="chain" id="PRO_5046770328" description="Osmotically inducible lipoprotein B" evidence="1">
    <location>
        <begin position="22"/>
        <end position="64"/>
    </location>
</feature>
<keyword evidence="3" id="KW-1185">Reference proteome</keyword>